<evidence type="ECO:0000313" key="2">
    <source>
        <dbReference type="EMBL" id="CAF1061682.1"/>
    </source>
</evidence>
<evidence type="ECO:0000313" key="4">
    <source>
        <dbReference type="EMBL" id="CAF3827128.1"/>
    </source>
</evidence>
<gene>
    <name evidence="3" type="ORF">GPM918_LOCUS22311</name>
    <name evidence="2" type="ORF">OVA965_LOCUS17448</name>
    <name evidence="5" type="ORF">SRO942_LOCUS22309</name>
    <name evidence="4" type="ORF">TMI583_LOCUS17457</name>
</gene>
<feature type="compositionally biased region" description="Basic and acidic residues" evidence="1">
    <location>
        <begin position="38"/>
        <end position="63"/>
    </location>
</feature>
<name>A0A814UEU5_9BILA</name>
<evidence type="ECO:0000313" key="3">
    <source>
        <dbReference type="EMBL" id="CAF1173495.1"/>
    </source>
</evidence>
<dbReference type="EMBL" id="CAJNOQ010007601">
    <property type="protein sequence ID" value="CAF1173495.1"/>
    <property type="molecule type" value="Genomic_DNA"/>
</dbReference>
<accession>A0A814UEU5</accession>
<keyword evidence="6" id="KW-1185">Reference proteome</keyword>
<dbReference type="Proteomes" id="UP000677228">
    <property type="component" value="Unassembled WGS sequence"/>
</dbReference>
<protein>
    <submittedName>
        <fullName evidence="3">Uncharacterized protein</fullName>
    </submittedName>
</protein>
<dbReference type="Proteomes" id="UP000682733">
    <property type="component" value="Unassembled WGS sequence"/>
</dbReference>
<feature type="compositionally biased region" description="Polar residues" evidence="1">
    <location>
        <begin position="107"/>
        <end position="174"/>
    </location>
</feature>
<sequence length="220" mass="25177">MGNKDTRNANAYQNSQRPSVYNNMRKPAVVEELDVDPNEPKEKTSRINDNEKTAEFYDTSDHNHRQHNKTSRQYYHRQSNSNEINPSRLQSTAISPLPTPTPEDDVQLTQYQRRPTQSDFRYSKSQQGVSTTSKQNPSGTRSPDSINDDPSTLQEKSSQHWSSTQREAQSNFIPHNTRGDDVSDMAMTTQISTGLETSNGKKWYDKGYEKRVQPLIIVLP</sequence>
<feature type="compositionally biased region" description="Polar residues" evidence="1">
    <location>
        <begin position="8"/>
        <end position="22"/>
    </location>
</feature>
<proteinExistence type="predicted"/>
<dbReference type="EMBL" id="CAJNOK010008369">
    <property type="protein sequence ID" value="CAF1061682.1"/>
    <property type="molecule type" value="Genomic_DNA"/>
</dbReference>
<comment type="caution">
    <text evidence="3">The sequence shown here is derived from an EMBL/GenBank/DDBJ whole genome shotgun (WGS) entry which is preliminary data.</text>
</comment>
<dbReference type="AlphaFoldDB" id="A0A814UEU5"/>
<organism evidence="3 6">
    <name type="scientific">Didymodactylos carnosus</name>
    <dbReference type="NCBI Taxonomy" id="1234261"/>
    <lineage>
        <taxon>Eukaryota</taxon>
        <taxon>Metazoa</taxon>
        <taxon>Spiralia</taxon>
        <taxon>Gnathifera</taxon>
        <taxon>Rotifera</taxon>
        <taxon>Eurotatoria</taxon>
        <taxon>Bdelloidea</taxon>
        <taxon>Philodinida</taxon>
        <taxon>Philodinidae</taxon>
        <taxon>Didymodactylos</taxon>
    </lineage>
</organism>
<dbReference type="EMBL" id="CAJOBA010008382">
    <property type="protein sequence ID" value="CAF3827128.1"/>
    <property type="molecule type" value="Genomic_DNA"/>
</dbReference>
<feature type="compositionally biased region" description="Polar residues" evidence="1">
    <location>
        <begin position="71"/>
        <end position="94"/>
    </location>
</feature>
<evidence type="ECO:0000313" key="6">
    <source>
        <dbReference type="Proteomes" id="UP000663829"/>
    </source>
</evidence>
<dbReference type="Proteomes" id="UP000681722">
    <property type="component" value="Unassembled WGS sequence"/>
</dbReference>
<evidence type="ECO:0000256" key="1">
    <source>
        <dbReference type="SAM" id="MobiDB-lite"/>
    </source>
</evidence>
<reference evidence="3" key="1">
    <citation type="submission" date="2021-02" db="EMBL/GenBank/DDBJ databases">
        <authorList>
            <person name="Nowell W R."/>
        </authorList>
    </citation>
    <scope>NUCLEOTIDE SEQUENCE</scope>
</reference>
<dbReference type="EMBL" id="CAJOBC010007601">
    <property type="protein sequence ID" value="CAF3937364.1"/>
    <property type="molecule type" value="Genomic_DNA"/>
</dbReference>
<feature type="region of interest" description="Disordered" evidence="1">
    <location>
        <begin position="1"/>
        <end position="183"/>
    </location>
</feature>
<dbReference type="Proteomes" id="UP000663829">
    <property type="component" value="Unassembled WGS sequence"/>
</dbReference>
<evidence type="ECO:0000313" key="5">
    <source>
        <dbReference type="EMBL" id="CAF3937364.1"/>
    </source>
</evidence>